<dbReference type="PANTHER" id="PTHR43639:SF1">
    <property type="entry name" value="SHORT-CHAIN DEHYDROGENASE_REDUCTASE FAMILY PROTEIN"/>
    <property type="match status" value="1"/>
</dbReference>
<dbReference type="SUPFAM" id="SSF51735">
    <property type="entry name" value="NAD(P)-binding Rossmann-fold domains"/>
    <property type="match status" value="1"/>
</dbReference>
<dbReference type="FunFam" id="3.40.50.720:FF:000084">
    <property type="entry name" value="Short-chain dehydrogenase reductase"/>
    <property type="match status" value="1"/>
</dbReference>
<dbReference type="GO" id="GO:0016491">
    <property type="term" value="F:oxidoreductase activity"/>
    <property type="evidence" value="ECO:0007669"/>
    <property type="project" value="UniProtKB-KW"/>
</dbReference>
<dbReference type="Gene3D" id="3.40.50.720">
    <property type="entry name" value="NAD(P)-binding Rossmann-like Domain"/>
    <property type="match status" value="1"/>
</dbReference>
<protein>
    <submittedName>
        <fullName evidence="4">Putative oxidoreductase</fullName>
    </submittedName>
</protein>
<dbReference type="AlphaFoldDB" id="G6XL68"/>
<evidence type="ECO:0000313" key="5">
    <source>
        <dbReference type="Proteomes" id="UP000004949"/>
    </source>
</evidence>
<dbReference type="PRINTS" id="PR00080">
    <property type="entry name" value="SDRFAMILY"/>
</dbReference>
<dbReference type="InterPro" id="IPR020904">
    <property type="entry name" value="Sc_DH/Rdtase_CS"/>
</dbReference>
<gene>
    <name evidence="4" type="ORF">GMO_24910</name>
</gene>
<accession>G6XL68</accession>
<dbReference type="EMBL" id="AGQV01000010">
    <property type="protein sequence ID" value="EHH67496.1"/>
    <property type="molecule type" value="Genomic_DNA"/>
</dbReference>
<organism evidence="4 5">
    <name type="scientific">Gluconobacter morbifer G707</name>
    <dbReference type="NCBI Taxonomy" id="1088869"/>
    <lineage>
        <taxon>Bacteria</taxon>
        <taxon>Pseudomonadati</taxon>
        <taxon>Pseudomonadota</taxon>
        <taxon>Alphaproteobacteria</taxon>
        <taxon>Acetobacterales</taxon>
        <taxon>Acetobacteraceae</taxon>
        <taxon>Gluconobacter</taxon>
    </lineage>
</organism>
<dbReference type="PATRIC" id="fig|1088869.3.peg.2483"/>
<dbReference type="InterPro" id="IPR036291">
    <property type="entry name" value="NAD(P)-bd_dom_sf"/>
</dbReference>
<dbReference type="CDD" id="cd05233">
    <property type="entry name" value="SDR_c"/>
    <property type="match status" value="1"/>
</dbReference>
<dbReference type="STRING" id="1088869.GMO_24910"/>
<dbReference type="Proteomes" id="UP000004949">
    <property type="component" value="Unassembled WGS sequence"/>
</dbReference>
<proteinExistence type="inferred from homology"/>
<dbReference type="SMART" id="SM00822">
    <property type="entry name" value="PKS_KR"/>
    <property type="match status" value="1"/>
</dbReference>
<comment type="similarity">
    <text evidence="1">Belongs to the short-chain dehydrogenases/reductases (SDR) family.</text>
</comment>
<name>G6XL68_9PROT</name>
<dbReference type="InterPro" id="IPR002347">
    <property type="entry name" value="SDR_fam"/>
</dbReference>
<dbReference type="Pfam" id="PF13561">
    <property type="entry name" value="adh_short_C2"/>
    <property type="match status" value="1"/>
</dbReference>
<dbReference type="PRINTS" id="PR00081">
    <property type="entry name" value="GDHRDH"/>
</dbReference>
<reference evidence="4 5" key="1">
    <citation type="submission" date="2011-10" db="EMBL/GenBank/DDBJ databases">
        <title>Genome sequence of Gluconobacter morbifer G707, isolated from Drosophila gut.</title>
        <authorList>
            <person name="Lee W.-J."/>
            <person name="Kim E.-K."/>
        </authorList>
    </citation>
    <scope>NUCLEOTIDE SEQUENCE [LARGE SCALE GENOMIC DNA]</scope>
    <source>
        <strain evidence="4 5">G707</strain>
    </source>
</reference>
<dbReference type="PROSITE" id="PS00061">
    <property type="entry name" value="ADH_SHORT"/>
    <property type="match status" value="1"/>
</dbReference>
<keyword evidence="2" id="KW-0560">Oxidoreductase</keyword>
<dbReference type="InterPro" id="IPR057326">
    <property type="entry name" value="KR_dom"/>
</dbReference>
<dbReference type="eggNOG" id="COG1028">
    <property type="taxonomic scope" value="Bacteria"/>
</dbReference>
<evidence type="ECO:0000256" key="2">
    <source>
        <dbReference type="ARBA" id="ARBA00023002"/>
    </source>
</evidence>
<dbReference type="PANTHER" id="PTHR43639">
    <property type="entry name" value="OXIDOREDUCTASE, SHORT-CHAIN DEHYDROGENASE/REDUCTASE FAMILY (AFU_ORTHOLOGUE AFUA_5G02870)"/>
    <property type="match status" value="1"/>
</dbReference>
<evidence type="ECO:0000256" key="1">
    <source>
        <dbReference type="ARBA" id="ARBA00006484"/>
    </source>
</evidence>
<comment type="caution">
    <text evidence="4">The sequence shown here is derived from an EMBL/GenBank/DDBJ whole genome shotgun (WGS) entry which is preliminary data.</text>
</comment>
<evidence type="ECO:0000259" key="3">
    <source>
        <dbReference type="SMART" id="SM00822"/>
    </source>
</evidence>
<keyword evidence="5" id="KW-1185">Reference proteome</keyword>
<feature type="domain" description="Ketoreductase" evidence="3">
    <location>
        <begin position="14"/>
        <end position="193"/>
    </location>
</feature>
<sequence length="253" mass="26596">MKYKTKRNSNMTQRVALVTGGSRGIGAAIALKLAEDGYDIAITYARNEEAANRVVEKVTATGRRAVAIQADGARVEDNLAAVTRTREQFGRLDTLVCNAGIYPYGPIDEMSVKQIEDVLNLNLRAAMVETSEAVKHMASGGRLIFIGSAFGERAPFPGISLYSATKAGLIGFVKGVARDLGPRGITANVVEPGPIATDLNPDQGEGADLIRSFTATRSYGSVDDIARAVSFLASPDASYVTGASLLVDGGLVA</sequence>
<evidence type="ECO:0000313" key="4">
    <source>
        <dbReference type="EMBL" id="EHH67496.1"/>
    </source>
</evidence>